<sequence>MAPLPLALSHKIPDLAAQIDENDQLLVYYSARHASVANTDLAAIFLSRILANMFLRAGRPVNEEIVSISSCVAILSSRPTLHNTLKLAHAEKNYAKVAESRLSHPTHSSFLLSSLVCLALIPPFVSGHVHQYLEDLRPEMQRLARGEKTLEYWSPSTDLEIDEETRRHIESLKLFCPDDVPEHLSIILHNLGSFKDDPVLHGRISRVFTPPNKFLVNASGTGKTRLLYEGLCLNWGFYFTVGVDSGWLGARDIEEALRDEFIGTASFRRYPAQDPTVADILKTKRDNWEFASRVFSTLLLARLLIFQQFLELAAADGLTEEHKKRWLLMQLSPSLLNPLERYGDTSPFEELPKKLLKEGNPYIHQDISDAFCKIRKLLGDAAHLFFILDEAQVVAKQFQEAFADGKPLITMIMRAWESHLAADHTLVFAGTDIPTTVAESTDAGDSNYVWCSGTGGFETAEAQERYVSSFLPSAFASSPSGSLLISRMATWLLGRHRSTASLMFALLSEGLQNPHTRFYDYIEEHTGLGPIDAVEQVISENRDPGRNWQNQFYSMDFSNIPAETKSIFLDVLYRYMATHLAPAPLGHEYLKLVNDGYARCIDSDLSRITIDEPLALVGAAVKLLPHPSKRPAEELYIPGHPNNSPETFLGSLRLNAPRSPQSFSHCLVFYLARIFSQPRSLAEVFNFPYKLPAWANQAAQLVKFHRGNSLEVEHTVVDPDDYSAPLATPTTSLEDTISWLEHEHGTAFCLPSSSSPDLLFALQLADESFVWVAMRAIPSTEPIPDSELKTAVSQLNSESLFDFEGADPSLHDRALTALQALPSRTSKVGKHSLFRVVAAFPAEVDLEGSVNKRARDAASLSLAALEGAEGEITQPAFFDSIVAGVLAGQKRKMSQVDEDAKVESRPKRQKTAGPASNGQAAPGEAEVLPMRDIASAAPDEEPERAASPKPLKTKGKARARPDEGSDDPTVSPKKKSKASPPLHEEPGKEKGRAPAVDNVERAVSVGAVAAPKSEGKAKATTDEGIVSTPRKKRGPRAQKASTSAETPGRHTRSKTRQQT</sequence>
<evidence type="ECO:0000313" key="3">
    <source>
        <dbReference type="Proteomes" id="UP001222325"/>
    </source>
</evidence>
<comment type="caution">
    <text evidence="2">The sequence shown here is derived from an EMBL/GenBank/DDBJ whole genome shotgun (WGS) entry which is preliminary data.</text>
</comment>
<evidence type="ECO:0000313" key="2">
    <source>
        <dbReference type="EMBL" id="KAJ7081316.1"/>
    </source>
</evidence>
<feature type="compositionally biased region" description="Basic and acidic residues" evidence="1">
    <location>
        <begin position="982"/>
        <end position="992"/>
    </location>
</feature>
<name>A0AAD6XMD4_9AGAR</name>
<organism evidence="2 3">
    <name type="scientific">Mycena belliarum</name>
    <dbReference type="NCBI Taxonomy" id="1033014"/>
    <lineage>
        <taxon>Eukaryota</taxon>
        <taxon>Fungi</taxon>
        <taxon>Dikarya</taxon>
        <taxon>Basidiomycota</taxon>
        <taxon>Agaricomycotina</taxon>
        <taxon>Agaricomycetes</taxon>
        <taxon>Agaricomycetidae</taxon>
        <taxon>Agaricales</taxon>
        <taxon>Marasmiineae</taxon>
        <taxon>Mycenaceae</taxon>
        <taxon>Mycena</taxon>
    </lineage>
</organism>
<protein>
    <submittedName>
        <fullName evidence="2">Uncharacterized protein</fullName>
    </submittedName>
</protein>
<evidence type="ECO:0000256" key="1">
    <source>
        <dbReference type="SAM" id="MobiDB-lite"/>
    </source>
</evidence>
<gene>
    <name evidence="2" type="ORF">B0H15DRAFT_467114</name>
</gene>
<feature type="region of interest" description="Disordered" evidence="1">
    <location>
        <begin position="892"/>
        <end position="1059"/>
    </location>
</feature>
<keyword evidence="3" id="KW-1185">Reference proteome</keyword>
<feature type="compositionally biased region" description="Basic residues" evidence="1">
    <location>
        <begin position="1049"/>
        <end position="1059"/>
    </location>
</feature>
<accession>A0AAD6XMD4</accession>
<reference evidence="2" key="1">
    <citation type="submission" date="2023-03" db="EMBL/GenBank/DDBJ databases">
        <title>Massive genome expansion in bonnet fungi (Mycena s.s.) driven by repeated elements and novel gene families across ecological guilds.</title>
        <authorList>
            <consortium name="Lawrence Berkeley National Laboratory"/>
            <person name="Harder C.B."/>
            <person name="Miyauchi S."/>
            <person name="Viragh M."/>
            <person name="Kuo A."/>
            <person name="Thoen E."/>
            <person name="Andreopoulos B."/>
            <person name="Lu D."/>
            <person name="Skrede I."/>
            <person name="Drula E."/>
            <person name="Henrissat B."/>
            <person name="Morin E."/>
            <person name="Kohler A."/>
            <person name="Barry K."/>
            <person name="LaButti K."/>
            <person name="Morin E."/>
            <person name="Salamov A."/>
            <person name="Lipzen A."/>
            <person name="Mereny Z."/>
            <person name="Hegedus B."/>
            <person name="Baldrian P."/>
            <person name="Stursova M."/>
            <person name="Weitz H."/>
            <person name="Taylor A."/>
            <person name="Grigoriev I.V."/>
            <person name="Nagy L.G."/>
            <person name="Martin F."/>
            <person name="Kauserud H."/>
        </authorList>
    </citation>
    <scope>NUCLEOTIDE SEQUENCE</scope>
    <source>
        <strain evidence="2">CBHHK173m</strain>
    </source>
</reference>
<feature type="compositionally biased region" description="Basic and acidic residues" evidence="1">
    <location>
        <begin position="894"/>
        <end position="906"/>
    </location>
</feature>
<dbReference type="EMBL" id="JARJCN010000050">
    <property type="protein sequence ID" value="KAJ7081316.1"/>
    <property type="molecule type" value="Genomic_DNA"/>
</dbReference>
<proteinExistence type="predicted"/>
<dbReference type="AlphaFoldDB" id="A0AAD6XMD4"/>
<dbReference type="Proteomes" id="UP001222325">
    <property type="component" value="Unassembled WGS sequence"/>
</dbReference>